<reference evidence="3" key="1">
    <citation type="journal article" date="2019" name="Int. J. Syst. Evol. Microbiol.">
        <title>The Global Catalogue of Microorganisms (GCM) 10K type strain sequencing project: providing services to taxonomists for standard genome sequencing and annotation.</title>
        <authorList>
            <consortium name="The Broad Institute Genomics Platform"/>
            <consortium name="The Broad Institute Genome Sequencing Center for Infectious Disease"/>
            <person name="Wu L."/>
            <person name="Ma J."/>
        </authorList>
    </citation>
    <scope>NUCLEOTIDE SEQUENCE [LARGE SCALE GENOMIC DNA]</scope>
    <source>
        <strain evidence="3">JCM 18392</strain>
    </source>
</reference>
<feature type="transmembrane region" description="Helical" evidence="1">
    <location>
        <begin position="92"/>
        <end position="119"/>
    </location>
</feature>
<gene>
    <name evidence="2" type="ORF">GCM10023332_24170</name>
</gene>
<feature type="transmembrane region" description="Helical" evidence="1">
    <location>
        <begin position="60"/>
        <end position="80"/>
    </location>
</feature>
<evidence type="ECO:0000256" key="1">
    <source>
        <dbReference type="SAM" id="Phobius"/>
    </source>
</evidence>
<comment type="caution">
    <text evidence="2">The sequence shown here is derived from an EMBL/GenBank/DDBJ whole genome shotgun (WGS) entry which is preliminary data.</text>
</comment>
<feature type="transmembrane region" description="Helical" evidence="1">
    <location>
        <begin position="274"/>
        <end position="291"/>
    </location>
</feature>
<dbReference type="Pfam" id="PF02667">
    <property type="entry name" value="SCFA_trans"/>
    <property type="match status" value="1"/>
</dbReference>
<accession>A0ABP9ECL4</accession>
<protein>
    <submittedName>
        <fullName evidence="2">TIGR00366 family protein</fullName>
    </submittedName>
</protein>
<keyword evidence="1" id="KW-0812">Transmembrane</keyword>
<keyword evidence="1" id="KW-0472">Membrane</keyword>
<feature type="transmembrane region" description="Helical" evidence="1">
    <location>
        <begin position="17"/>
        <end position="39"/>
    </location>
</feature>
<dbReference type="Proteomes" id="UP001501323">
    <property type="component" value="Unassembled WGS sequence"/>
</dbReference>
<sequence length="460" mass="49146">MNEFLSRHLPRWIPDPFVFALVLTLLVAALAMGLTDAGLGDVLGHWYDGFWRLLEFGMQMVLLLATGYAIALSPVAGGLIDRLARLARTPGAVYALVLVAGALFGLVSWGWAVLTAVLARELARRTSGVDYAYLVACVYLSSGSWAGGLSSTIPLLIGTEGNFLIESGVIDGVVPTSATLGTWVNAGYVALYLLPVPLLMLWLRPAAAAAKGFDDLRDDDEQVPRSVEEEAERTRLDAACLSDRLNHDAWVQGIVAIAATWVVVRHFATNGFALDLNIMIFLFLALGLLAHRTPMRFVVAMKRACSNISGIVFQYPFYAGIMGMMMFSGLGAMISEWLVSQATVQTLPLVAQFSGALVNFAIPSAGGEWAVIGPSLTQAALDLGSGLPEAERQALVARTALAAAYGETSTNLLQPFFLLVILPVMGAGVSIQARDVMGYLVVPFLLIYAVTALLVALLPL</sequence>
<organism evidence="2 3">
    <name type="scientific">Luteimonas vadosa</name>
    <dbReference type="NCBI Taxonomy" id="1165507"/>
    <lineage>
        <taxon>Bacteria</taxon>
        <taxon>Pseudomonadati</taxon>
        <taxon>Pseudomonadota</taxon>
        <taxon>Gammaproteobacteria</taxon>
        <taxon>Lysobacterales</taxon>
        <taxon>Lysobacteraceae</taxon>
        <taxon>Luteimonas</taxon>
    </lineage>
</organism>
<proteinExistence type="predicted"/>
<dbReference type="InterPro" id="IPR006160">
    <property type="entry name" value="SCFA_transpt_AtoE"/>
</dbReference>
<dbReference type="RefSeq" id="WP_345295798.1">
    <property type="nucleotide sequence ID" value="NZ_BAABJY010000003.1"/>
</dbReference>
<keyword evidence="1" id="KW-1133">Transmembrane helix</keyword>
<evidence type="ECO:0000313" key="3">
    <source>
        <dbReference type="Proteomes" id="UP001501323"/>
    </source>
</evidence>
<feature type="transmembrane region" description="Helical" evidence="1">
    <location>
        <begin position="249"/>
        <end position="268"/>
    </location>
</feature>
<feature type="transmembrane region" description="Helical" evidence="1">
    <location>
        <begin position="412"/>
        <end position="431"/>
    </location>
</feature>
<evidence type="ECO:0000313" key="2">
    <source>
        <dbReference type="EMBL" id="GAA4870755.1"/>
    </source>
</evidence>
<keyword evidence="3" id="KW-1185">Reference proteome</keyword>
<name>A0ABP9ECL4_9GAMM</name>
<feature type="transmembrane region" description="Helical" evidence="1">
    <location>
        <begin position="183"/>
        <end position="203"/>
    </location>
</feature>
<feature type="transmembrane region" description="Helical" evidence="1">
    <location>
        <begin position="312"/>
        <end position="334"/>
    </location>
</feature>
<dbReference type="EMBL" id="BAABJY010000003">
    <property type="protein sequence ID" value="GAA4870755.1"/>
    <property type="molecule type" value="Genomic_DNA"/>
</dbReference>
<feature type="transmembrane region" description="Helical" evidence="1">
    <location>
        <begin position="438"/>
        <end position="458"/>
    </location>
</feature>
<dbReference type="PANTHER" id="PTHR41983">
    <property type="entry name" value="SHORT-CHAIN FATTY ACID TRANSPORTER-RELATED"/>
    <property type="match status" value="1"/>
</dbReference>
<dbReference type="PANTHER" id="PTHR41983:SF2">
    <property type="entry name" value="SHORT-CHAIN FATTY ACID TRANSPORTER-RELATED"/>
    <property type="match status" value="1"/>
</dbReference>